<accession>A0ACC0WCV5</accession>
<name>A0ACC0WCV5_9STRA</name>
<keyword evidence="2" id="KW-1185">Reference proteome</keyword>
<dbReference type="EMBL" id="CM047582">
    <property type="protein sequence ID" value="KAI9915943.1"/>
    <property type="molecule type" value="Genomic_DNA"/>
</dbReference>
<sequence length="480" mass="53734">MMENLKLFIDCTEVLNLSVDDICNDNADILLVLRHLRRLNVHRLDTQTTSWDIIFSGGSFSDSVFGHLCTLITTTVKNGLDTCRITTLDLAYVQIQPEGYRMLVAMVREMPQLLQLSVTDCIGVLGKKLLVDAALRVTTLERLLIRSNLDDNAFDGLAEIRQPLALRDLRLENTNVWRKTLGAICRASIYGVLNLERLDLDSNTLIHDQAIHALAPMLASRVDGLTTRLIRLNLESSNFCLEVATCLLLALGHNKTVKHLNLSYNHFGVGFGDVLARFPLVNSSISDLNIGGVELELSGVFVGLLTALESNFTLTSLSIEGNELQDRGATAIFEALVKRAQFKPFKLVELRFNQITLDGLARIADIFDRSIDANVTHAHVDSNNERNEVNGSCRKRQRFENYDNSHRPSSANIVLVEELRLVKNSFPANGRLLLTYAVMINSIRRHVGNVERMDVDSMMRAEDKQDLGRASRAQLRRPLS</sequence>
<organism evidence="1 2">
    <name type="scientific">Peronosclerospora sorghi</name>
    <dbReference type="NCBI Taxonomy" id="230839"/>
    <lineage>
        <taxon>Eukaryota</taxon>
        <taxon>Sar</taxon>
        <taxon>Stramenopiles</taxon>
        <taxon>Oomycota</taxon>
        <taxon>Peronosporomycetes</taxon>
        <taxon>Peronosporales</taxon>
        <taxon>Peronosporaceae</taxon>
        <taxon>Peronosclerospora</taxon>
    </lineage>
</organism>
<comment type="caution">
    <text evidence="1">The sequence shown here is derived from an EMBL/GenBank/DDBJ whole genome shotgun (WGS) entry which is preliminary data.</text>
</comment>
<reference evidence="1 2" key="1">
    <citation type="journal article" date="2022" name="bioRxiv">
        <title>The genome of the oomycete Peronosclerospora sorghi, a cosmopolitan pathogen of maize and sorghum, is inflated with dispersed pseudogenes.</title>
        <authorList>
            <person name="Fletcher K."/>
            <person name="Martin F."/>
            <person name="Isakeit T."/>
            <person name="Cavanaugh K."/>
            <person name="Magill C."/>
            <person name="Michelmore R."/>
        </authorList>
    </citation>
    <scope>NUCLEOTIDE SEQUENCE [LARGE SCALE GENOMIC DNA]</scope>
    <source>
        <strain evidence="1">P6</strain>
    </source>
</reference>
<evidence type="ECO:0000313" key="1">
    <source>
        <dbReference type="EMBL" id="KAI9915943.1"/>
    </source>
</evidence>
<gene>
    <name evidence="1" type="ORF">PsorP6_007549</name>
</gene>
<proteinExistence type="predicted"/>
<protein>
    <submittedName>
        <fullName evidence="1">Uncharacterized protein</fullName>
    </submittedName>
</protein>
<evidence type="ECO:0000313" key="2">
    <source>
        <dbReference type="Proteomes" id="UP001163321"/>
    </source>
</evidence>
<dbReference type="Proteomes" id="UP001163321">
    <property type="component" value="Chromosome 3"/>
</dbReference>